<organism evidence="3 4">
    <name type="scientific">Rubritalea squalenifaciens DSM 18772</name>
    <dbReference type="NCBI Taxonomy" id="1123071"/>
    <lineage>
        <taxon>Bacteria</taxon>
        <taxon>Pseudomonadati</taxon>
        <taxon>Verrucomicrobiota</taxon>
        <taxon>Verrucomicrobiia</taxon>
        <taxon>Verrucomicrobiales</taxon>
        <taxon>Rubritaleaceae</taxon>
        <taxon>Rubritalea</taxon>
    </lineage>
</organism>
<dbReference type="RefSeq" id="WP_159434977.1">
    <property type="nucleotide sequence ID" value="NZ_FQYR01000005.1"/>
</dbReference>
<dbReference type="Proteomes" id="UP000184510">
    <property type="component" value="Unassembled WGS sequence"/>
</dbReference>
<feature type="signal peptide" evidence="2">
    <location>
        <begin position="1"/>
        <end position="22"/>
    </location>
</feature>
<feature type="chain" id="PRO_5012884056" description="Virus attachment protein p12 family protein" evidence="2">
    <location>
        <begin position="23"/>
        <end position="45"/>
    </location>
</feature>
<evidence type="ECO:0000313" key="4">
    <source>
        <dbReference type="Proteomes" id="UP000184510"/>
    </source>
</evidence>
<gene>
    <name evidence="3" type="ORF">SAMN02745181_3015</name>
</gene>
<accession>A0A1M6NYA4</accession>
<dbReference type="EMBL" id="FQYR01000005">
    <property type="protein sequence ID" value="SHK00727.1"/>
    <property type="molecule type" value="Genomic_DNA"/>
</dbReference>
<dbReference type="AlphaFoldDB" id="A0A1M6NYA4"/>
<protein>
    <recommendedName>
        <fullName evidence="5">Virus attachment protein p12 family protein</fullName>
    </recommendedName>
</protein>
<evidence type="ECO:0000256" key="1">
    <source>
        <dbReference type="SAM" id="MobiDB-lite"/>
    </source>
</evidence>
<evidence type="ECO:0000313" key="3">
    <source>
        <dbReference type="EMBL" id="SHK00727.1"/>
    </source>
</evidence>
<feature type="compositionally biased region" description="Basic and acidic residues" evidence="1">
    <location>
        <begin position="36"/>
        <end position="45"/>
    </location>
</feature>
<evidence type="ECO:0000256" key="2">
    <source>
        <dbReference type="SAM" id="SignalP"/>
    </source>
</evidence>
<keyword evidence="2" id="KW-0732">Signal</keyword>
<proteinExistence type="predicted"/>
<keyword evidence="4" id="KW-1185">Reference proteome</keyword>
<sequence length="45" mass="4522">MTIKNTIIAATGFLALTGFAMAESDGGCKGGGCKGKKGDKTEKVD</sequence>
<reference evidence="3 4" key="1">
    <citation type="submission" date="2016-11" db="EMBL/GenBank/DDBJ databases">
        <authorList>
            <person name="Jaros S."/>
            <person name="Januszkiewicz K."/>
            <person name="Wedrychowicz H."/>
        </authorList>
    </citation>
    <scope>NUCLEOTIDE SEQUENCE [LARGE SCALE GENOMIC DNA]</scope>
    <source>
        <strain evidence="3 4">DSM 18772</strain>
    </source>
</reference>
<dbReference type="InParanoid" id="A0A1M6NYA4"/>
<evidence type="ECO:0008006" key="5">
    <source>
        <dbReference type="Google" id="ProtNLM"/>
    </source>
</evidence>
<name>A0A1M6NYA4_9BACT</name>
<feature type="region of interest" description="Disordered" evidence="1">
    <location>
        <begin position="24"/>
        <end position="45"/>
    </location>
</feature>